<sequence length="228" mass="25304">MEKSPDAFRTISEVADDLDLPQHVLRFWETRFTQIRPLKRGGGRRYYRPDDVDLLRGIRHLLYEEGYTIKGVQRILKEQGPRFVMQIWREDALTLTAIAAAARTEAGAEGAKLEAKPAPPAAKTRGKRKEPAAKPTESWPDEAPPPAASAERNAEPGEDEAVPRGILPEGVDVEPGTAGWSGLRLMERFLGDKAEVAGGGALSRDDVRRLQATLFELLECKRILDQAR</sequence>
<feature type="domain" description="HTH merR-type" evidence="3">
    <location>
        <begin position="10"/>
        <end position="78"/>
    </location>
</feature>
<evidence type="ECO:0000313" key="4">
    <source>
        <dbReference type="EMBL" id="MBA4610227.1"/>
    </source>
</evidence>
<dbReference type="GO" id="GO:0003700">
    <property type="term" value="F:DNA-binding transcription factor activity"/>
    <property type="evidence" value="ECO:0007669"/>
    <property type="project" value="InterPro"/>
</dbReference>
<dbReference type="InterPro" id="IPR047057">
    <property type="entry name" value="MerR_fam"/>
</dbReference>
<reference evidence="4 5" key="1">
    <citation type="submission" date="2020-07" db="EMBL/GenBank/DDBJ databases">
        <authorList>
            <person name="Li M."/>
        </authorList>
    </citation>
    <scope>NUCLEOTIDE SEQUENCE [LARGE SCALE GENOMIC DNA]</scope>
    <source>
        <strain evidence="4 5">DSM 23284</strain>
    </source>
</reference>
<evidence type="ECO:0000313" key="5">
    <source>
        <dbReference type="Proteomes" id="UP000559404"/>
    </source>
</evidence>
<comment type="caution">
    <text evidence="4">The sequence shown here is derived from an EMBL/GenBank/DDBJ whole genome shotgun (WGS) entry which is preliminary data.</text>
</comment>
<evidence type="ECO:0000259" key="3">
    <source>
        <dbReference type="PROSITE" id="PS50937"/>
    </source>
</evidence>
<dbReference type="CDD" id="cd04765">
    <property type="entry name" value="HTH_MlrA-like_sg2"/>
    <property type="match status" value="1"/>
</dbReference>
<organism evidence="4 5">
    <name type="scientific">Stappia taiwanensis</name>
    <dbReference type="NCBI Taxonomy" id="992267"/>
    <lineage>
        <taxon>Bacteria</taxon>
        <taxon>Pseudomonadati</taxon>
        <taxon>Pseudomonadota</taxon>
        <taxon>Alphaproteobacteria</taxon>
        <taxon>Hyphomicrobiales</taxon>
        <taxon>Stappiaceae</taxon>
        <taxon>Stappia</taxon>
    </lineage>
</organism>
<accession>A0A838XK29</accession>
<dbReference type="Proteomes" id="UP000559404">
    <property type="component" value="Unassembled WGS sequence"/>
</dbReference>
<evidence type="ECO:0000256" key="1">
    <source>
        <dbReference type="ARBA" id="ARBA00023125"/>
    </source>
</evidence>
<dbReference type="AlphaFoldDB" id="A0A838XK29"/>
<dbReference type="PANTHER" id="PTHR30204:SF15">
    <property type="entry name" value="BLL5018 PROTEIN"/>
    <property type="match status" value="1"/>
</dbReference>
<dbReference type="SMART" id="SM00422">
    <property type="entry name" value="HTH_MERR"/>
    <property type="match status" value="1"/>
</dbReference>
<dbReference type="RefSeq" id="WP_181758560.1">
    <property type="nucleotide sequence ID" value="NZ_BMCR01000001.1"/>
</dbReference>
<name>A0A838XK29_9HYPH</name>
<keyword evidence="1" id="KW-0238">DNA-binding</keyword>
<dbReference type="SUPFAM" id="SSF46955">
    <property type="entry name" value="Putative DNA-binding domain"/>
    <property type="match status" value="1"/>
</dbReference>
<dbReference type="Gene3D" id="1.10.1660.10">
    <property type="match status" value="1"/>
</dbReference>
<proteinExistence type="predicted"/>
<protein>
    <submittedName>
        <fullName evidence="4">MerR family transcriptional regulator</fullName>
    </submittedName>
</protein>
<gene>
    <name evidence="4" type="ORF">H1W37_01075</name>
</gene>
<dbReference type="Pfam" id="PF13411">
    <property type="entry name" value="MerR_1"/>
    <property type="match status" value="1"/>
</dbReference>
<keyword evidence="5" id="KW-1185">Reference proteome</keyword>
<reference evidence="4 5" key="2">
    <citation type="submission" date="2020-08" db="EMBL/GenBank/DDBJ databases">
        <title>Stappia taiwanensis sp. nov., isolated from a coastal thermal spring.</title>
        <authorList>
            <person name="Kampfer P."/>
        </authorList>
    </citation>
    <scope>NUCLEOTIDE SEQUENCE [LARGE SCALE GENOMIC DNA]</scope>
    <source>
        <strain evidence="4 5">DSM 23284</strain>
    </source>
</reference>
<dbReference type="InterPro" id="IPR000551">
    <property type="entry name" value="MerR-type_HTH_dom"/>
</dbReference>
<evidence type="ECO:0000256" key="2">
    <source>
        <dbReference type="SAM" id="MobiDB-lite"/>
    </source>
</evidence>
<dbReference type="PROSITE" id="PS50937">
    <property type="entry name" value="HTH_MERR_2"/>
    <property type="match status" value="1"/>
</dbReference>
<dbReference type="InterPro" id="IPR009061">
    <property type="entry name" value="DNA-bd_dom_put_sf"/>
</dbReference>
<dbReference type="PANTHER" id="PTHR30204">
    <property type="entry name" value="REDOX-CYCLING DRUG-SENSING TRANSCRIPTIONAL ACTIVATOR SOXR"/>
    <property type="match status" value="1"/>
</dbReference>
<feature type="region of interest" description="Disordered" evidence="2">
    <location>
        <begin position="107"/>
        <end position="173"/>
    </location>
</feature>
<dbReference type="GO" id="GO:0003677">
    <property type="term" value="F:DNA binding"/>
    <property type="evidence" value="ECO:0007669"/>
    <property type="project" value="UniProtKB-KW"/>
</dbReference>
<dbReference type="EMBL" id="JACEON010000001">
    <property type="protein sequence ID" value="MBA4610227.1"/>
    <property type="molecule type" value="Genomic_DNA"/>
</dbReference>